<gene>
    <name evidence="3" type="primary">C25H1orf162</name>
</gene>
<keyword evidence="2" id="KW-1185">Reference proteome</keyword>
<feature type="transmembrane region" description="Helical" evidence="1">
    <location>
        <begin position="47"/>
        <end position="71"/>
    </location>
</feature>
<dbReference type="GeneID" id="136994187"/>
<evidence type="ECO:0000256" key="1">
    <source>
        <dbReference type="SAM" id="Phobius"/>
    </source>
</evidence>
<accession>A0ABM4FNT5</accession>
<keyword evidence="1 3" id="KW-0812">Transmembrane</keyword>
<keyword evidence="1" id="KW-1133">Transmembrane helix</keyword>
<evidence type="ECO:0000313" key="2">
    <source>
        <dbReference type="Proteomes" id="UP001652627"/>
    </source>
</evidence>
<protein>
    <submittedName>
        <fullName evidence="3">Transmembrane protein C1orf162 homolog</fullName>
    </submittedName>
</protein>
<organism evidence="2 3">
    <name type="scientific">Apteryx mantelli</name>
    <name type="common">North Island brown kiwi</name>
    <dbReference type="NCBI Taxonomy" id="2696672"/>
    <lineage>
        <taxon>Eukaryota</taxon>
        <taxon>Metazoa</taxon>
        <taxon>Chordata</taxon>
        <taxon>Craniata</taxon>
        <taxon>Vertebrata</taxon>
        <taxon>Euteleostomi</taxon>
        <taxon>Archelosauria</taxon>
        <taxon>Archosauria</taxon>
        <taxon>Dinosauria</taxon>
        <taxon>Saurischia</taxon>
        <taxon>Theropoda</taxon>
        <taxon>Coelurosauria</taxon>
        <taxon>Aves</taxon>
        <taxon>Palaeognathae</taxon>
        <taxon>Apterygiformes</taxon>
        <taxon>Apterygidae</taxon>
        <taxon>Apteryx</taxon>
    </lineage>
</organism>
<evidence type="ECO:0000313" key="3">
    <source>
        <dbReference type="RefSeq" id="XP_067166616.1"/>
    </source>
</evidence>
<keyword evidence="1" id="KW-0472">Membrane</keyword>
<dbReference type="Proteomes" id="UP001652627">
    <property type="component" value="Chromosome 25"/>
</dbReference>
<proteinExistence type="predicted"/>
<sequence length="125" mass="13639">MGISSSQSDAVTQEPISATVAVHTTVYTSTADSRASEAKCFIDNAEIVYILLAFISGILSSVLVFAVVCLIRKKHKRTQENLQEQAPTQTACEASVENIELLSEPQNEVTYTSLVFRQNLTPMTV</sequence>
<dbReference type="RefSeq" id="XP_067166616.1">
    <property type="nucleotide sequence ID" value="XM_067310515.1"/>
</dbReference>
<name>A0ABM4FNT5_9AVES</name>
<reference evidence="3" key="1">
    <citation type="submission" date="2025-08" db="UniProtKB">
        <authorList>
            <consortium name="RefSeq"/>
        </authorList>
    </citation>
    <scope>IDENTIFICATION</scope>
    <source>
        <tissue evidence="3">Blood</tissue>
    </source>
</reference>